<evidence type="ECO:0000256" key="2">
    <source>
        <dbReference type="SAM" id="MobiDB-lite"/>
    </source>
</evidence>
<dbReference type="Proteomes" id="UP001148838">
    <property type="component" value="Unassembled WGS sequence"/>
</dbReference>
<dbReference type="InterPro" id="IPR036397">
    <property type="entry name" value="RNaseH_sf"/>
</dbReference>
<accession>A0ABQ8TER6</accession>
<comment type="caution">
    <text evidence="4">The sequence shown here is derived from an EMBL/GenBank/DDBJ whole genome shotgun (WGS) entry which is preliminary data.</text>
</comment>
<feature type="domain" description="DUF4485" evidence="3">
    <location>
        <begin position="11"/>
        <end position="87"/>
    </location>
</feature>
<proteinExistence type="predicted"/>
<name>A0ABQ8TER6_PERAM</name>
<dbReference type="Gene3D" id="3.30.420.10">
    <property type="entry name" value="Ribonuclease H-like superfamily/Ribonuclease H"/>
    <property type="match status" value="1"/>
</dbReference>
<keyword evidence="1" id="KW-0175">Coiled coil</keyword>
<dbReference type="Pfam" id="PF14846">
    <property type="entry name" value="DUF4485"/>
    <property type="match status" value="1"/>
</dbReference>
<feature type="coiled-coil region" evidence="1">
    <location>
        <begin position="201"/>
        <end position="365"/>
    </location>
</feature>
<reference evidence="4 5" key="1">
    <citation type="journal article" date="2022" name="Allergy">
        <title>Genome assembly and annotation of Periplaneta americana reveal a comprehensive cockroach allergen profile.</title>
        <authorList>
            <person name="Wang L."/>
            <person name="Xiong Q."/>
            <person name="Saelim N."/>
            <person name="Wang L."/>
            <person name="Nong W."/>
            <person name="Wan A.T."/>
            <person name="Shi M."/>
            <person name="Liu X."/>
            <person name="Cao Q."/>
            <person name="Hui J.H.L."/>
            <person name="Sookrung N."/>
            <person name="Leung T.F."/>
            <person name="Tungtrongchitr A."/>
            <person name="Tsui S.K.W."/>
        </authorList>
    </citation>
    <scope>NUCLEOTIDE SEQUENCE [LARGE SCALE GENOMIC DNA]</scope>
    <source>
        <strain evidence="4">PWHHKU_190912</strain>
    </source>
</reference>
<keyword evidence="5" id="KW-1185">Reference proteome</keyword>
<evidence type="ECO:0000313" key="5">
    <source>
        <dbReference type="Proteomes" id="UP001148838"/>
    </source>
</evidence>
<dbReference type="InterPro" id="IPR027831">
    <property type="entry name" value="DUF4485"/>
</dbReference>
<gene>
    <name evidence="4" type="ORF">ANN_06142</name>
</gene>
<evidence type="ECO:0000256" key="1">
    <source>
        <dbReference type="SAM" id="Coils"/>
    </source>
</evidence>
<evidence type="ECO:0000313" key="4">
    <source>
        <dbReference type="EMBL" id="KAJ4444350.1"/>
    </source>
</evidence>
<dbReference type="EMBL" id="JAJSOF020000011">
    <property type="protein sequence ID" value="KAJ4444350.1"/>
    <property type="molecule type" value="Genomic_DNA"/>
</dbReference>
<sequence length="677" mass="78841">MESDEQTALKLDEEFKNTLARIRPLVLNINSLNEVHLIRLWLTKLSQNQIDKRVMRNACLLELCRQVEMRKLTAPFDEPPSETALLSFSDKYVPTKSQSQECGNSSSWSDLSSDDDDDEQWHTLKCTDKNLTTLYGSQYAAKKTDCVQFRHNFLSENGTKVYKQTLKTHLCDHQDNLTQGHNLRQKKHGLHGTAKSFPPIIKALQEENYFLKQEVNRYKNLVSAGNTDTNTSLKNIYEEITSLKTKLTELEQSKASLETRHQEVITQYQTDMDAKIMKLSERLQQSQNKNHKLEESVQSLTQQLEILQQSQNKNHKLEESVKTLTQRLEILQQSQNKNHKLEESVQSLMQRLEILEAEQASINSQWSNRLQTETLAFQETLTEIEKKYCTEVQNQHKTIVSLNKQLSVKSTEILQLECVMKEQSSNMQREVAIIRKELEENTETTRQHYDKTITFLQKAVTHNEMYKSKIKHFERKLLYLEERHQIEMEELQLKMKSKHAQLVVTMGEEKQRELETLTTKLEERYRALLRDIQAKAARRHQEDKQNHGVKETTSTHFHPITPVGTQKFYSSYLPDMHSEIFFVHTVSSRLHCPASNWPKSGVMVWAVWGAIGYHSRSQLLRIESGLNSNRYIEDIVEAEVISFLQRISDAIFQQDSARSHVARNVPVLSNAQYIQLL</sequence>
<protein>
    <recommendedName>
        <fullName evidence="3">DUF4485 domain-containing protein</fullName>
    </recommendedName>
</protein>
<feature type="compositionally biased region" description="Basic and acidic residues" evidence="2">
    <location>
        <begin position="537"/>
        <end position="550"/>
    </location>
</feature>
<feature type="region of interest" description="Disordered" evidence="2">
    <location>
        <begin position="537"/>
        <end position="556"/>
    </location>
</feature>
<evidence type="ECO:0000259" key="3">
    <source>
        <dbReference type="Pfam" id="PF14846"/>
    </source>
</evidence>
<organism evidence="4 5">
    <name type="scientific">Periplaneta americana</name>
    <name type="common">American cockroach</name>
    <name type="synonym">Blatta americana</name>
    <dbReference type="NCBI Taxonomy" id="6978"/>
    <lineage>
        <taxon>Eukaryota</taxon>
        <taxon>Metazoa</taxon>
        <taxon>Ecdysozoa</taxon>
        <taxon>Arthropoda</taxon>
        <taxon>Hexapoda</taxon>
        <taxon>Insecta</taxon>
        <taxon>Pterygota</taxon>
        <taxon>Neoptera</taxon>
        <taxon>Polyneoptera</taxon>
        <taxon>Dictyoptera</taxon>
        <taxon>Blattodea</taxon>
        <taxon>Blattoidea</taxon>
        <taxon>Blattidae</taxon>
        <taxon>Blattinae</taxon>
        <taxon>Periplaneta</taxon>
    </lineage>
</organism>